<dbReference type="InterPro" id="IPR009057">
    <property type="entry name" value="Homeodomain-like_sf"/>
</dbReference>
<name>A0AAE0H4A2_9CHLO</name>
<evidence type="ECO:0000259" key="2">
    <source>
        <dbReference type="PROSITE" id="PS51294"/>
    </source>
</evidence>
<dbReference type="EMBL" id="LGRX02000077">
    <property type="protein sequence ID" value="KAK3289619.1"/>
    <property type="molecule type" value="Genomic_DNA"/>
</dbReference>
<evidence type="ECO:0000259" key="1">
    <source>
        <dbReference type="PROSITE" id="PS50090"/>
    </source>
</evidence>
<dbReference type="SMART" id="SM00717">
    <property type="entry name" value="SANT"/>
    <property type="match status" value="2"/>
</dbReference>
<protein>
    <submittedName>
        <fullName evidence="3">Uncharacterized protein</fullName>
    </submittedName>
</protein>
<dbReference type="InterPro" id="IPR017930">
    <property type="entry name" value="Myb_dom"/>
</dbReference>
<dbReference type="GO" id="GO:0000981">
    <property type="term" value="F:DNA-binding transcription factor activity, RNA polymerase II-specific"/>
    <property type="evidence" value="ECO:0007669"/>
    <property type="project" value="TreeGrafter"/>
</dbReference>
<dbReference type="Proteomes" id="UP001190700">
    <property type="component" value="Unassembled WGS sequence"/>
</dbReference>
<sequence length="189" mass="20744">MPAIGRATTWSDEEDSQLRDLIFSHGCKNWSHIASKMPSKSGKQCRRRWNNHLNVTLKKGSWSPEEDRILLEGHTKLGNQWTAIAKLVTGRARADSAEAVAIAPSTHSGFSPWSAKGALQGLRALARLDHALCRSKRSSLTSRVATSRVATLFVMVSLTTMQVWPEDEISDAVFVLGAAQSRGAVPHEE</sequence>
<accession>A0AAE0H4A2</accession>
<dbReference type="AlphaFoldDB" id="A0AAE0H4A2"/>
<evidence type="ECO:0000313" key="4">
    <source>
        <dbReference type="Proteomes" id="UP001190700"/>
    </source>
</evidence>
<evidence type="ECO:0000313" key="3">
    <source>
        <dbReference type="EMBL" id="KAK3289619.1"/>
    </source>
</evidence>
<feature type="domain" description="HTH myb-type" evidence="2">
    <location>
        <begin position="58"/>
        <end position="91"/>
    </location>
</feature>
<gene>
    <name evidence="3" type="ORF">CYMTET_2959</name>
</gene>
<feature type="domain" description="Myb-like" evidence="1">
    <location>
        <begin position="54"/>
        <end position="91"/>
    </location>
</feature>
<proteinExistence type="predicted"/>
<dbReference type="PANTHER" id="PTHR45614:SF76">
    <property type="entry name" value="TRANSCRIPTION FACTOR MYB124"/>
    <property type="match status" value="1"/>
</dbReference>
<dbReference type="GO" id="GO:0005634">
    <property type="term" value="C:nucleus"/>
    <property type="evidence" value="ECO:0007669"/>
    <property type="project" value="TreeGrafter"/>
</dbReference>
<dbReference type="PROSITE" id="PS51294">
    <property type="entry name" value="HTH_MYB"/>
    <property type="match status" value="2"/>
</dbReference>
<dbReference type="InterPro" id="IPR001005">
    <property type="entry name" value="SANT/Myb"/>
</dbReference>
<dbReference type="PANTHER" id="PTHR45614">
    <property type="entry name" value="MYB PROTEIN-RELATED"/>
    <property type="match status" value="1"/>
</dbReference>
<dbReference type="PROSITE" id="PS50090">
    <property type="entry name" value="MYB_LIKE"/>
    <property type="match status" value="2"/>
</dbReference>
<dbReference type="Pfam" id="PF00249">
    <property type="entry name" value="Myb_DNA-binding"/>
    <property type="match status" value="2"/>
</dbReference>
<dbReference type="CDD" id="cd00167">
    <property type="entry name" value="SANT"/>
    <property type="match status" value="2"/>
</dbReference>
<organism evidence="3 4">
    <name type="scientific">Cymbomonas tetramitiformis</name>
    <dbReference type="NCBI Taxonomy" id="36881"/>
    <lineage>
        <taxon>Eukaryota</taxon>
        <taxon>Viridiplantae</taxon>
        <taxon>Chlorophyta</taxon>
        <taxon>Pyramimonadophyceae</taxon>
        <taxon>Pyramimonadales</taxon>
        <taxon>Pyramimonadaceae</taxon>
        <taxon>Cymbomonas</taxon>
    </lineage>
</organism>
<feature type="domain" description="Myb-like" evidence="1">
    <location>
        <begin position="10"/>
        <end position="53"/>
    </location>
</feature>
<comment type="caution">
    <text evidence="3">The sequence shown here is derived from an EMBL/GenBank/DDBJ whole genome shotgun (WGS) entry which is preliminary data.</text>
</comment>
<dbReference type="GO" id="GO:0000978">
    <property type="term" value="F:RNA polymerase II cis-regulatory region sequence-specific DNA binding"/>
    <property type="evidence" value="ECO:0007669"/>
    <property type="project" value="TreeGrafter"/>
</dbReference>
<feature type="domain" description="HTH myb-type" evidence="2">
    <location>
        <begin position="1"/>
        <end position="57"/>
    </location>
</feature>
<dbReference type="SUPFAM" id="SSF46689">
    <property type="entry name" value="Homeodomain-like"/>
    <property type="match status" value="1"/>
</dbReference>
<dbReference type="InterPro" id="IPR050560">
    <property type="entry name" value="MYB_TF"/>
</dbReference>
<dbReference type="Gene3D" id="1.10.10.60">
    <property type="entry name" value="Homeodomain-like"/>
    <property type="match status" value="2"/>
</dbReference>
<reference evidence="3 4" key="1">
    <citation type="journal article" date="2015" name="Genome Biol. Evol.">
        <title>Comparative Genomics of a Bacterivorous Green Alga Reveals Evolutionary Causalities and Consequences of Phago-Mixotrophic Mode of Nutrition.</title>
        <authorList>
            <person name="Burns J.A."/>
            <person name="Paasch A."/>
            <person name="Narechania A."/>
            <person name="Kim E."/>
        </authorList>
    </citation>
    <scope>NUCLEOTIDE SEQUENCE [LARGE SCALE GENOMIC DNA]</scope>
    <source>
        <strain evidence="3 4">PLY_AMNH</strain>
    </source>
</reference>
<keyword evidence="4" id="KW-1185">Reference proteome</keyword>